<keyword evidence="2" id="KW-0812">Transmembrane</keyword>
<feature type="region of interest" description="Disordered" evidence="1">
    <location>
        <begin position="37"/>
        <end position="56"/>
    </location>
</feature>
<reference evidence="5 6" key="1">
    <citation type="submission" date="2022-10" db="EMBL/GenBank/DDBJ databases">
        <authorList>
            <person name="Xie J."/>
            <person name="Shen N."/>
        </authorList>
    </citation>
    <scope>NUCLEOTIDE SEQUENCE [LARGE SCALE GENOMIC DNA]</scope>
    <source>
        <strain evidence="5 6">DSM 41681</strain>
    </source>
</reference>
<feature type="domain" description="NTF2-like N-terminal transpeptidase" evidence="4">
    <location>
        <begin position="58"/>
        <end position="165"/>
    </location>
</feature>
<dbReference type="Pfam" id="PF00905">
    <property type="entry name" value="Transpeptidase"/>
    <property type="match status" value="1"/>
</dbReference>
<evidence type="ECO:0000259" key="3">
    <source>
        <dbReference type="Pfam" id="PF00905"/>
    </source>
</evidence>
<name>A0ABU6CHJ1_9ACTN</name>
<dbReference type="InterPro" id="IPR007887">
    <property type="entry name" value="MecA_N"/>
</dbReference>
<accession>A0ABU6CHJ1</accession>
<feature type="transmembrane region" description="Helical" evidence="2">
    <location>
        <begin position="7"/>
        <end position="26"/>
    </location>
</feature>
<dbReference type="InterPro" id="IPR001460">
    <property type="entry name" value="PCN-bd_Tpept"/>
</dbReference>
<evidence type="ECO:0000256" key="1">
    <source>
        <dbReference type="SAM" id="MobiDB-lite"/>
    </source>
</evidence>
<keyword evidence="6" id="KW-1185">Reference proteome</keyword>
<dbReference type="PANTHER" id="PTHR30627">
    <property type="entry name" value="PEPTIDOGLYCAN D,D-TRANSPEPTIDASE"/>
    <property type="match status" value="1"/>
</dbReference>
<proteinExistence type="predicted"/>
<dbReference type="InterPro" id="IPR050515">
    <property type="entry name" value="Beta-lactam/transpept"/>
</dbReference>
<evidence type="ECO:0000313" key="5">
    <source>
        <dbReference type="EMBL" id="MEB3963666.1"/>
    </source>
</evidence>
<organism evidence="5 6">
    <name type="scientific">Streptomyces kunmingensis</name>
    <dbReference type="NCBI Taxonomy" id="68225"/>
    <lineage>
        <taxon>Bacteria</taxon>
        <taxon>Bacillati</taxon>
        <taxon>Actinomycetota</taxon>
        <taxon>Actinomycetes</taxon>
        <taxon>Kitasatosporales</taxon>
        <taxon>Streptomycetaceae</taxon>
        <taxon>Streptomyces</taxon>
    </lineage>
</organism>
<keyword evidence="2" id="KW-1133">Transmembrane helix</keyword>
<dbReference type="Gene3D" id="3.40.710.10">
    <property type="entry name" value="DD-peptidase/beta-lactamase superfamily"/>
    <property type="match status" value="1"/>
</dbReference>
<dbReference type="Proteomes" id="UP001352223">
    <property type="component" value="Unassembled WGS sequence"/>
</dbReference>
<dbReference type="RefSeq" id="WP_324771399.1">
    <property type="nucleotide sequence ID" value="NZ_BAAATS010000010.1"/>
</dbReference>
<sequence>MRKGVKVAIVGGVFTAMVGGAGYGAYNIVTTVSGDGGSSSAGAPGARRSGPPTSDEIKETSAKFLAAWAKGDASGAASYTNFAENAGPALEGWHDDAHITHTVLTAGTPAGAKVPFKVKATVSFKGQKRTTTYDSSLTIVRGETTGRPLVQWRPSVLHPEMREGDTLVTGESAAPPIEAVDRNGTVLTKDKYPSLGPVLETLRAKYGNDVGGSPGVETFIQRESAEGTTTAKTLLTLAKGKPGTLHTTISASAQAAAEQSVTKFSKSAVVAVKPSTGEVLAVANHGYGEFNAAFEGRLAPGSTMKIITAAALIDNGVTSMTGPAPCPDAAPALSQTFHNLTGMQPNEGATLSNSFQRSCNTAFIKLSDDLGADKFAAEAQNRFGLGKDWQTGVVSYDGSVPVNGNSDDPAGMIGQGKVLMNPLNMASVTATAITGTFHQPVLVAPKLGDRQLATANGLPSSTVSQLKQMMRLTATSSIGTATNAMSGLTGDIGAKTGSAEVDGQSVANSWFTGYRGDVAAAAMAEGGGHGGDAAGPIVASVLRAGS</sequence>
<dbReference type="InterPro" id="IPR012338">
    <property type="entry name" value="Beta-lactam/transpept-like"/>
</dbReference>
<dbReference type="PANTHER" id="PTHR30627:SF24">
    <property type="entry name" value="PENICILLIN-BINDING PROTEIN 4B"/>
    <property type="match status" value="1"/>
</dbReference>
<dbReference type="Pfam" id="PF05223">
    <property type="entry name" value="MecA_N"/>
    <property type="match status" value="1"/>
</dbReference>
<feature type="domain" description="Penicillin-binding protein transpeptidase" evidence="3">
    <location>
        <begin position="268"/>
        <end position="542"/>
    </location>
</feature>
<feature type="compositionally biased region" description="Low complexity" evidence="1">
    <location>
        <begin position="40"/>
        <end position="52"/>
    </location>
</feature>
<evidence type="ECO:0000256" key="2">
    <source>
        <dbReference type="SAM" id="Phobius"/>
    </source>
</evidence>
<keyword evidence="2" id="KW-0472">Membrane</keyword>
<dbReference type="SUPFAM" id="SSF56601">
    <property type="entry name" value="beta-lactamase/transpeptidase-like"/>
    <property type="match status" value="1"/>
</dbReference>
<dbReference type="EMBL" id="JAOZYB010000267">
    <property type="protein sequence ID" value="MEB3963666.1"/>
    <property type="molecule type" value="Genomic_DNA"/>
</dbReference>
<evidence type="ECO:0000313" key="6">
    <source>
        <dbReference type="Proteomes" id="UP001352223"/>
    </source>
</evidence>
<evidence type="ECO:0000259" key="4">
    <source>
        <dbReference type="Pfam" id="PF05223"/>
    </source>
</evidence>
<protein>
    <submittedName>
        <fullName evidence="5">Penicillin-binding transpeptidase domain-containing protein</fullName>
    </submittedName>
</protein>
<comment type="caution">
    <text evidence="5">The sequence shown here is derived from an EMBL/GenBank/DDBJ whole genome shotgun (WGS) entry which is preliminary data.</text>
</comment>
<gene>
    <name evidence="5" type="ORF">OKJ48_25990</name>
</gene>